<dbReference type="AlphaFoldDB" id="A0A4U1L3I9"/>
<feature type="transmembrane region" description="Helical" evidence="7">
    <location>
        <begin position="159"/>
        <end position="178"/>
    </location>
</feature>
<keyword evidence="5 7" id="KW-1133">Transmembrane helix</keyword>
<comment type="subcellular location">
    <subcellularLocation>
        <location evidence="1">Membrane</location>
        <topology evidence="1">Multi-pass membrane protein</topology>
    </subcellularLocation>
</comment>
<evidence type="ECO:0000256" key="4">
    <source>
        <dbReference type="ARBA" id="ARBA00022801"/>
    </source>
</evidence>
<feature type="transmembrane region" description="Helical" evidence="7">
    <location>
        <begin position="91"/>
        <end position="114"/>
    </location>
</feature>
<evidence type="ECO:0000256" key="7">
    <source>
        <dbReference type="SAM" id="Phobius"/>
    </source>
</evidence>
<organism evidence="9 10">
    <name type="scientific">Sphingomonas baiyangensis</name>
    <dbReference type="NCBI Taxonomy" id="2572576"/>
    <lineage>
        <taxon>Bacteria</taxon>
        <taxon>Pseudomonadati</taxon>
        <taxon>Pseudomonadota</taxon>
        <taxon>Alphaproteobacteria</taxon>
        <taxon>Sphingomonadales</taxon>
        <taxon>Sphingomonadaceae</taxon>
        <taxon>Sphingomonas</taxon>
    </lineage>
</organism>
<evidence type="ECO:0000256" key="2">
    <source>
        <dbReference type="ARBA" id="ARBA00009045"/>
    </source>
</evidence>
<keyword evidence="6 7" id="KW-0472">Membrane</keyword>
<evidence type="ECO:0000259" key="8">
    <source>
        <dbReference type="Pfam" id="PF01694"/>
    </source>
</evidence>
<evidence type="ECO:0000256" key="5">
    <source>
        <dbReference type="ARBA" id="ARBA00022989"/>
    </source>
</evidence>
<dbReference type="Proteomes" id="UP000309138">
    <property type="component" value="Unassembled WGS sequence"/>
</dbReference>
<feature type="transmembrane region" description="Helical" evidence="7">
    <location>
        <begin position="7"/>
        <end position="33"/>
    </location>
</feature>
<dbReference type="SUPFAM" id="SSF144091">
    <property type="entry name" value="Rhomboid-like"/>
    <property type="match status" value="1"/>
</dbReference>
<feature type="transmembrane region" description="Helical" evidence="7">
    <location>
        <begin position="120"/>
        <end position="139"/>
    </location>
</feature>
<dbReference type="InterPro" id="IPR022764">
    <property type="entry name" value="Peptidase_S54_rhomboid_dom"/>
</dbReference>
<dbReference type="GO" id="GO:0004252">
    <property type="term" value="F:serine-type endopeptidase activity"/>
    <property type="evidence" value="ECO:0007669"/>
    <property type="project" value="InterPro"/>
</dbReference>
<evidence type="ECO:0000256" key="6">
    <source>
        <dbReference type="ARBA" id="ARBA00023136"/>
    </source>
</evidence>
<dbReference type="Gene3D" id="1.20.1540.10">
    <property type="entry name" value="Rhomboid-like"/>
    <property type="match status" value="1"/>
</dbReference>
<accession>A0A4U1L3I9</accession>
<dbReference type="InterPro" id="IPR035952">
    <property type="entry name" value="Rhomboid-like_sf"/>
</dbReference>
<dbReference type="PANTHER" id="PTHR43731">
    <property type="entry name" value="RHOMBOID PROTEASE"/>
    <property type="match status" value="1"/>
</dbReference>
<keyword evidence="4" id="KW-0378">Hydrolase</keyword>
<keyword evidence="3 7" id="KW-0812">Transmembrane</keyword>
<dbReference type="RefSeq" id="WP_136942736.1">
    <property type="nucleotide sequence ID" value="NZ_SWKR01000002.1"/>
</dbReference>
<dbReference type="GO" id="GO:0006508">
    <property type="term" value="P:proteolysis"/>
    <property type="evidence" value="ECO:0007669"/>
    <property type="project" value="UniProtKB-KW"/>
</dbReference>
<proteinExistence type="inferred from homology"/>
<name>A0A4U1L3I9_9SPHN</name>
<feature type="transmembrane region" description="Helical" evidence="7">
    <location>
        <begin position="53"/>
        <end position="79"/>
    </location>
</feature>
<dbReference type="InterPro" id="IPR050925">
    <property type="entry name" value="Rhomboid_protease_S54"/>
</dbReference>
<keyword evidence="9" id="KW-0645">Protease</keyword>
<dbReference type="EMBL" id="SWKR01000002">
    <property type="protein sequence ID" value="TKD50790.1"/>
    <property type="molecule type" value="Genomic_DNA"/>
</dbReference>
<sequence>MKGRSPATVAIAAATVLASIAIFVFGSVDYWAVYAGFIPARFGGTLAYLDDGLLLPAALTPFTATLIHGNLLHLAFNLVMLIFAGVATERALGAAGVVTLYLVGAVASVAAHWLLMPSSAVPMIGASGAVSALIGAYSLLYGQNRARPIGPFSARTVQVAWLIAGWTVINALLGFMTAGTGMPIAGAAHVGGFIAGVALARPLLRWHWQERA</sequence>
<comment type="caution">
    <text evidence="9">The sequence shown here is derived from an EMBL/GenBank/DDBJ whole genome shotgun (WGS) entry which is preliminary data.</text>
</comment>
<reference evidence="9 10" key="1">
    <citation type="submission" date="2019-04" db="EMBL/GenBank/DDBJ databases">
        <authorList>
            <person name="Yang Y."/>
            <person name="Wei D."/>
        </authorList>
    </citation>
    <scope>NUCLEOTIDE SEQUENCE [LARGE SCALE GENOMIC DNA]</scope>
    <source>
        <strain evidence="9 10">L-1-4w-11</strain>
    </source>
</reference>
<comment type="similarity">
    <text evidence="2">Belongs to the peptidase S54 family.</text>
</comment>
<dbReference type="OrthoDB" id="9813074at2"/>
<evidence type="ECO:0000313" key="9">
    <source>
        <dbReference type="EMBL" id="TKD50790.1"/>
    </source>
</evidence>
<feature type="transmembrane region" description="Helical" evidence="7">
    <location>
        <begin position="184"/>
        <end position="204"/>
    </location>
</feature>
<dbReference type="Pfam" id="PF01694">
    <property type="entry name" value="Rhomboid"/>
    <property type="match status" value="1"/>
</dbReference>
<evidence type="ECO:0000256" key="3">
    <source>
        <dbReference type="ARBA" id="ARBA00022692"/>
    </source>
</evidence>
<dbReference type="PANTHER" id="PTHR43731:SF14">
    <property type="entry name" value="PRESENILIN-ASSOCIATED RHOMBOID-LIKE PROTEIN, MITOCHONDRIAL"/>
    <property type="match status" value="1"/>
</dbReference>
<evidence type="ECO:0000313" key="10">
    <source>
        <dbReference type="Proteomes" id="UP000309138"/>
    </source>
</evidence>
<protein>
    <submittedName>
        <fullName evidence="9">Rhomboid family intramembrane serine protease</fullName>
    </submittedName>
</protein>
<evidence type="ECO:0000256" key="1">
    <source>
        <dbReference type="ARBA" id="ARBA00004141"/>
    </source>
</evidence>
<feature type="domain" description="Peptidase S54 rhomboid" evidence="8">
    <location>
        <begin position="62"/>
        <end position="205"/>
    </location>
</feature>
<keyword evidence="10" id="KW-1185">Reference proteome</keyword>
<dbReference type="GO" id="GO:0016020">
    <property type="term" value="C:membrane"/>
    <property type="evidence" value="ECO:0007669"/>
    <property type="project" value="UniProtKB-SubCell"/>
</dbReference>
<gene>
    <name evidence="9" type="ORF">FBR43_08420</name>
</gene>